<feature type="non-terminal residue" evidence="2">
    <location>
        <position position="1"/>
    </location>
</feature>
<dbReference type="STRING" id="144512.A0A0V0T216"/>
<dbReference type="InterPro" id="IPR037177">
    <property type="entry name" value="DLC_sf"/>
</dbReference>
<dbReference type="PANTHER" id="PTHR11886:SF35">
    <property type="entry name" value="DYNEIN LIGHT CHAIN"/>
    <property type="match status" value="1"/>
</dbReference>
<dbReference type="Proteomes" id="UP000055048">
    <property type="component" value="Unassembled WGS sequence"/>
</dbReference>
<dbReference type="SMART" id="SM01375">
    <property type="entry name" value="Dynein_light"/>
    <property type="match status" value="1"/>
</dbReference>
<dbReference type="AlphaFoldDB" id="A0A0V0T216"/>
<evidence type="ECO:0000313" key="3">
    <source>
        <dbReference type="Proteomes" id="UP000055048"/>
    </source>
</evidence>
<sequence length="132" mass="15664">LLTCTTRFSVYCGRMENECETNFKTLEESLRKDFKKVVQLCFLDVDMSMLRDVIKITFIILEKYNEERDIAKAIKLILDEKYMPPWHCIVGRKFSSKVAYEDGHCAHFVAETRDFCFFVENTNALNYYLIFI</sequence>
<protein>
    <recommendedName>
        <fullName evidence="1">Dynein light chain</fullName>
    </recommendedName>
</protein>
<comment type="subcellular location">
    <subcellularLocation>
        <location evidence="1">Cytoplasm</location>
        <location evidence="1">Cytoskeleton</location>
    </subcellularLocation>
</comment>
<dbReference type="Pfam" id="PF01221">
    <property type="entry name" value="Dynein_light"/>
    <property type="match status" value="1"/>
</dbReference>
<comment type="caution">
    <text evidence="2">The sequence shown here is derived from an EMBL/GenBank/DDBJ whole genome shotgun (WGS) entry which is preliminary data.</text>
</comment>
<dbReference type="PANTHER" id="PTHR11886">
    <property type="entry name" value="DYNEIN LIGHT CHAIN"/>
    <property type="match status" value="1"/>
</dbReference>
<dbReference type="GO" id="GO:0007017">
    <property type="term" value="P:microtubule-based process"/>
    <property type="evidence" value="ECO:0007669"/>
    <property type="project" value="InterPro"/>
</dbReference>
<organism evidence="2 3">
    <name type="scientific">Trichinella murrelli</name>
    <dbReference type="NCBI Taxonomy" id="144512"/>
    <lineage>
        <taxon>Eukaryota</taxon>
        <taxon>Metazoa</taxon>
        <taxon>Ecdysozoa</taxon>
        <taxon>Nematoda</taxon>
        <taxon>Enoplea</taxon>
        <taxon>Dorylaimia</taxon>
        <taxon>Trichinellida</taxon>
        <taxon>Trichinellidae</taxon>
        <taxon>Trichinella</taxon>
    </lineage>
</organism>
<reference evidence="2 3" key="1">
    <citation type="submission" date="2015-01" db="EMBL/GenBank/DDBJ databases">
        <title>Evolution of Trichinella species and genotypes.</title>
        <authorList>
            <person name="Korhonen P.K."/>
            <person name="Edoardo P."/>
            <person name="Giuseppe L.R."/>
            <person name="Gasser R.B."/>
        </authorList>
    </citation>
    <scope>NUCLEOTIDE SEQUENCE [LARGE SCALE GENOMIC DNA]</scope>
    <source>
        <strain evidence="2">ISS417</strain>
    </source>
</reference>
<feature type="non-terminal residue" evidence="2">
    <location>
        <position position="132"/>
    </location>
</feature>
<evidence type="ECO:0000256" key="1">
    <source>
        <dbReference type="RuleBase" id="RU365010"/>
    </source>
</evidence>
<keyword evidence="1" id="KW-0505">Motor protein</keyword>
<dbReference type="EMBL" id="JYDJ01000927">
    <property type="protein sequence ID" value="KRX33072.1"/>
    <property type="molecule type" value="Genomic_DNA"/>
</dbReference>
<keyword evidence="1" id="KW-0206">Cytoskeleton</keyword>
<dbReference type="InterPro" id="IPR001372">
    <property type="entry name" value="Dynein_light_chain_typ-1/2"/>
</dbReference>
<dbReference type="GO" id="GO:0005868">
    <property type="term" value="C:cytoplasmic dynein complex"/>
    <property type="evidence" value="ECO:0007669"/>
    <property type="project" value="TreeGrafter"/>
</dbReference>
<keyword evidence="1" id="KW-0963">Cytoplasm</keyword>
<dbReference type="GO" id="GO:0045505">
    <property type="term" value="F:dynein intermediate chain binding"/>
    <property type="evidence" value="ECO:0007669"/>
    <property type="project" value="TreeGrafter"/>
</dbReference>
<gene>
    <name evidence="2" type="primary">Dynll1</name>
    <name evidence="2" type="ORF">T05_16478</name>
</gene>
<comment type="similarity">
    <text evidence="1">Belongs to the dynein light chain family.</text>
</comment>
<keyword evidence="1" id="KW-0493">Microtubule</keyword>
<dbReference type="Gene3D" id="3.30.740.10">
    <property type="entry name" value="Protein Inhibitor Of Neuronal Nitric Oxide Synthase"/>
    <property type="match status" value="1"/>
</dbReference>
<dbReference type="SUPFAM" id="SSF54648">
    <property type="entry name" value="DLC"/>
    <property type="match status" value="1"/>
</dbReference>
<accession>A0A0V0T216</accession>
<dbReference type="OrthoDB" id="6506078at2759"/>
<keyword evidence="3" id="KW-1185">Reference proteome</keyword>
<name>A0A0V0T216_9BILA</name>
<keyword evidence="1" id="KW-0243">Dynein</keyword>
<evidence type="ECO:0000313" key="2">
    <source>
        <dbReference type="EMBL" id="KRX33072.1"/>
    </source>
</evidence>
<proteinExistence type="inferred from homology"/>
<dbReference type="GO" id="GO:0005874">
    <property type="term" value="C:microtubule"/>
    <property type="evidence" value="ECO:0007669"/>
    <property type="project" value="UniProtKB-KW"/>
</dbReference>